<name>M1ASQ3_SOLTU</name>
<dbReference type="Gramene" id="PGSC0003DMT400029380">
    <property type="protein sequence ID" value="PGSC0003DMT400029380"/>
    <property type="gene ID" value="PGSC0003DMG400011291"/>
</dbReference>
<dbReference type="ExpressionAtlas" id="M1ASQ3">
    <property type="expression patterns" value="baseline"/>
</dbReference>
<evidence type="ECO:0000313" key="2">
    <source>
        <dbReference type="Proteomes" id="UP000011115"/>
    </source>
</evidence>
<organism evidence="1 2">
    <name type="scientific">Solanum tuberosum</name>
    <name type="common">Potato</name>
    <dbReference type="NCBI Taxonomy" id="4113"/>
    <lineage>
        <taxon>Eukaryota</taxon>
        <taxon>Viridiplantae</taxon>
        <taxon>Streptophyta</taxon>
        <taxon>Embryophyta</taxon>
        <taxon>Tracheophyta</taxon>
        <taxon>Spermatophyta</taxon>
        <taxon>Magnoliopsida</taxon>
        <taxon>eudicotyledons</taxon>
        <taxon>Gunneridae</taxon>
        <taxon>Pentapetalae</taxon>
        <taxon>asterids</taxon>
        <taxon>lamiids</taxon>
        <taxon>Solanales</taxon>
        <taxon>Solanaceae</taxon>
        <taxon>Solanoideae</taxon>
        <taxon>Solaneae</taxon>
        <taxon>Solanum</taxon>
    </lineage>
</organism>
<reference evidence="1" key="2">
    <citation type="submission" date="2015-06" db="UniProtKB">
        <authorList>
            <consortium name="EnsemblPlants"/>
        </authorList>
    </citation>
    <scope>IDENTIFICATION</scope>
    <source>
        <strain evidence="1">DM1-3 516 R44</strain>
    </source>
</reference>
<dbReference type="EnsemblPlants" id="PGSC0003DMT400029380">
    <property type="protein sequence ID" value="PGSC0003DMT400029380"/>
    <property type="gene ID" value="PGSC0003DMG400011291"/>
</dbReference>
<protein>
    <submittedName>
        <fullName evidence="1">Tobamovirus multiplication 1</fullName>
    </submittedName>
</protein>
<accession>M1ASQ3</accession>
<proteinExistence type="predicted"/>
<dbReference type="Proteomes" id="UP000011115">
    <property type="component" value="Unassembled WGS sequence"/>
</dbReference>
<sequence>MTLFFPVAACGNSSFSSCVVHPAQTASEKSICSIPPYSLAAVDIYLQSYNFPMVAASVVLHEVWSRTEKDLGSINCGKSRFASCR</sequence>
<evidence type="ECO:0000313" key="1">
    <source>
        <dbReference type="EnsemblPlants" id="PGSC0003DMT400029380"/>
    </source>
</evidence>
<dbReference type="HOGENOM" id="CLU_2516994_0_0_1"/>
<dbReference type="AlphaFoldDB" id="M1ASQ3"/>
<reference evidence="2" key="1">
    <citation type="journal article" date="2011" name="Nature">
        <title>Genome sequence and analysis of the tuber crop potato.</title>
        <authorList>
            <consortium name="The Potato Genome Sequencing Consortium"/>
        </authorList>
    </citation>
    <scope>NUCLEOTIDE SEQUENCE [LARGE SCALE GENOMIC DNA]</scope>
    <source>
        <strain evidence="2">cv. DM1-3 516 R44</strain>
    </source>
</reference>
<keyword evidence="2" id="KW-1185">Reference proteome</keyword>